<proteinExistence type="predicted"/>
<evidence type="ECO:0000256" key="2">
    <source>
        <dbReference type="ARBA" id="ARBA00023125"/>
    </source>
</evidence>
<dbReference type="CDD" id="cd12148">
    <property type="entry name" value="fungal_TF_MHR"/>
    <property type="match status" value="1"/>
</dbReference>
<dbReference type="GO" id="GO:0045944">
    <property type="term" value="P:positive regulation of transcription by RNA polymerase II"/>
    <property type="evidence" value="ECO:0007669"/>
    <property type="project" value="TreeGrafter"/>
</dbReference>
<dbReference type="AlphaFoldDB" id="A0A9P8TMY8"/>
<feature type="compositionally biased region" description="Low complexity" evidence="5">
    <location>
        <begin position="904"/>
        <end position="917"/>
    </location>
</feature>
<organism evidence="6 7">
    <name type="scientific">Wickerhamomyces pijperi</name>
    <name type="common">Yeast</name>
    <name type="synonym">Pichia pijperi</name>
    <dbReference type="NCBI Taxonomy" id="599730"/>
    <lineage>
        <taxon>Eukaryota</taxon>
        <taxon>Fungi</taxon>
        <taxon>Dikarya</taxon>
        <taxon>Ascomycota</taxon>
        <taxon>Saccharomycotina</taxon>
        <taxon>Saccharomycetes</taxon>
        <taxon>Phaffomycetales</taxon>
        <taxon>Wickerhamomycetaceae</taxon>
        <taxon>Wickerhamomyces</taxon>
    </lineage>
</organism>
<dbReference type="PANTHER" id="PTHR31069:SF12">
    <property type="entry name" value="TRANSCRIPTION FACTOR DOMAIN-CONTAINING PROTEIN"/>
    <property type="match status" value="1"/>
</dbReference>
<dbReference type="Proteomes" id="UP000774326">
    <property type="component" value="Unassembled WGS sequence"/>
</dbReference>
<dbReference type="GO" id="GO:0000981">
    <property type="term" value="F:DNA-binding transcription factor activity, RNA polymerase II-specific"/>
    <property type="evidence" value="ECO:0007669"/>
    <property type="project" value="TreeGrafter"/>
</dbReference>
<dbReference type="EMBL" id="JAEUBG010002324">
    <property type="protein sequence ID" value="KAH3684781.1"/>
    <property type="molecule type" value="Genomic_DNA"/>
</dbReference>
<evidence type="ECO:0000313" key="7">
    <source>
        <dbReference type="Proteomes" id="UP000774326"/>
    </source>
</evidence>
<reference evidence="6" key="1">
    <citation type="journal article" date="2021" name="Open Biol.">
        <title>Shared evolutionary footprints suggest mitochondrial oxidative damage underlies multiple complex I losses in fungi.</title>
        <authorList>
            <person name="Schikora-Tamarit M.A."/>
            <person name="Marcet-Houben M."/>
            <person name="Nosek J."/>
            <person name="Gabaldon T."/>
        </authorList>
    </citation>
    <scope>NUCLEOTIDE SEQUENCE</scope>
    <source>
        <strain evidence="6">CBS2887</strain>
    </source>
</reference>
<keyword evidence="1" id="KW-0805">Transcription regulation</keyword>
<evidence type="ECO:0000256" key="5">
    <source>
        <dbReference type="SAM" id="MobiDB-lite"/>
    </source>
</evidence>
<feature type="region of interest" description="Disordered" evidence="5">
    <location>
        <begin position="959"/>
        <end position="986"/>
    </location>
</feature>
<evidence type="ECO:0000256" key="4">
    <source>
        <dbReference type="ARBA" id="ARBA00023242"/>
    </source>
</evidence>
<comment type="caution">
    <text evidence="6">The sequence shown here is derived from an EMBL/GenBank/DDBJ whole genome shotgun (WGS) entry which is preliminary data.</text>
</comment>
<feature type="compositionally biased region" description="Polar residues" evidence="5">
    <location>
        <begin position="886"/>
        <end position="898"/>
    </location>
</feature>
<evidence type="ECO:0000256" key="1">
    <source>
        <dbReference type="ARBA" id="ARBA00023015"/>
    </source>
</evidence>
<dbReference type="PANTHER" id="PTHR31069">
    <property type="entry name" value="OLEATE-ACTIVATED TRANSCRIPTION FACTOR 1-RELATED"/>
    <property type="match status" value="1"/>
</dbReference>
<feature type="compositionally biased region" description="Polar residues" evidence="5">
    <location>
        <begin position="959"/>
        <end position="969"/>
    </location>
</feature>
<keyword evidence="4" id="KW-0539">Nucleus</keyword>
<keyword evidence="2" id="KW-0238">DNA-binding</keyword>
<feature type="region of interest" description="Disordered" evidence="5">
    <location>
        <begin position="1"/>
        <end position="53"/>
    </location>
</feature>
<dbReference type="OrthoDB" id="5069333at2759"/>
<gene>
    <name evidence="6" type="ORF">WICPIJ_004245</name>
</gene>
<dbReference type="GO" id="GO:0005634">
    <property type="term" value="C:nucleus"/>
    <property type="evidence" value="ECO:0007669"/>
    <property type="project" value="TreeGrafter"/>
</dbReference>
<evidence type="ECO:0000313" key="6">
    <source>
        <dbReference type="EMBL" id="KAH3684781.1"/>
    </source>
</evidence>
<keyword evidence="7" id="KW-1185">Reference proteome</keyword>
<reference evidence="6" key="2">
    <citation type="submission" date="2021-01" db="EMBL/GenBank/DDBJ databases">
        <authorList>
            <person name="Schikora-Tamarit M.A."/>
        </authorList>
    </citation>
    <scope>NUCLEOTIDE SEQUENCE</scope>
    <source>
        <strain evidence="6">CBS2887</strain>
    </source>
</reference>
<name>A0A9P8TMY8_WICPI</name>
<feature type="region of interest" description="Disordered" evidence="5">
    <location>
        <begin position="119"/>
        <end position="144"/>
    </location>
</feature>
<sequence>MIVDGAVPNSVNLAGNAMKPLADRSPGTTESSPSKSKDLKKPTTARSKRIRPSYSCTLSCEYPPEVISIKQKLKLLQQTLNKEDNDEESGETADIPLPSKSVLLDQIYKLKMEVESLKKAAGGEQENNSPGSTETSPPSEKFGTHTVDLLGEYSTLISRANGDEEYKPLSHMAFFKRDVYYSFMCFFLLLHLHIAKALASNGKPSKFHLRPAERSSKYMTLADLDKEPALKKFHDSVVRDRAKLMNFNGFPLFNLNTASTEQLITLVKQSLPPRPLLHDFISFFIENVYPYRPFIDPDDFKSEIGRIITFDHYTSEPRITLSKPSDLATLALLMVLLRYTYVCLRQMKEETLPESYKDIYHHEISIDLINVCQMCLSFYKIHRKMSLTMFQAVLLLRVYDALSPEQQDGKTGVQGQAFVGFLTQSALVLGLHRDPELFDQLKANVKLANLRRRLWFGLQELETCKDVVNGCIPLTPDYPYSDVRQLTATDSDNEIQSAIIRETASFQPLNRMYVDLIKLFNDTSKPALVSDIVGKLKKAKTYIDEKYSIEDLTPLDSTQDQRLKASISYRNIQILSRNLLQHTASVHIYHFLRIYYESKAHRSKDLCLHFSAQVLVSLKNGFDISLAVLQKSLGKYCLDSTLHHLFQPAFTLLLRCIPLALSSALELYHARSLLQAPEYRKTGGCTVEDIDEIVKLNAYQLKYAIHVLKTTAATKSWVCLKLIVGFNYVLEVIEAHKFGTITDIIEFITSPVQEQDSLPKDKESIVKALLKEKLSKELSVSALVKEWVKVKVSGPTPNSYVYENTRNFNIYADCTKSELLGVMELTRKVQLKFSSSVPTSIPEFDDYFKSNSVPFKNGIAGMPIATNPRPFFTHGTTNAAVHKNVGRSQRPSSISTHGTHYGHQSMSASSHSDQSQQENPASITNIEFSLSDTLNGNFSAPVWNFNFGNTFEQIPIGQSSHATQGNVPSHGQTRGTGGGGSEIGSEHGNFFNSTQAGISGLGNLEEILQQFQDEYPS</sequence>
<evidence type="ECO:0000256" key="3">
    <source>
        <dbReference type="ARBA" id="ARBA00023163"/>
    </source>
</evidence>
<dbReference type="GO" id="GO:0000978">
    <property type="term" value="F:RNA polymerase II cis-regulatory region sequence-specific DNA binding"/>
    <property type="evidence" value="ECO:0007669"/>
    <property type="project" value="TreeGrafter"/>
</dbReference>
<dbReference type="InterPro" id="IPR050675">
    <property type="entry name" value="OAF3"/>
</dbReference>
<feature type="compositionally biased region" description="Low complexity" evidence="5">
    <location>
        <begin position="129"/>
        <end position="140"/>
    </location>
</feature>
<feature type="region of interest" description="Disordered" evidence="5">
    <location>
        <begin position="884"/>
        <end position="920"/>
    </location>
</feature>
<keyword evidence="3" id="KW-0804">Transcription</keyword>
<accession>A0A9P8TMY8</accession>
<evidence type="ECO:0008006" key="8">
    <source>
        <dbReference type="Google" id="ProtNLM"/>
    </source>
</evidence>
<protein>
    <recommendedName>
        <fullName evidence="8">Transcription factor domain-containing protein</fullName>
    </recommendedName>
</protein>